<protein>
    <submittedName>
        <fullName evidence="2">Uncharacterized protein</fullName>
    </submittedName>
</protein>
<name>A0A822CNG7_9BILA</name>
<feature type="non-terminal residue" evidence="2">
    <location>
        <position position="1"/>
    </location>
</feature>
<feature type="transmembrane region" description="Helical" evidence="1">
    <location>
        <begin position="12"/>
        <end position="34"/>
    </location>
</feature>
<keyword evidence="1" id="KW-0472">Membrane</keyword>
<dbReference type="AlphaFoldDB" id="A0A822CNG7"/>
<evidence type="ECO:0000256" key="1">
    <source>
        <dbReference type="SAM" id="Phobius"/>
    </source>
</evidence>
<accession>A0A822CNG7</accession>
<evidence type="ECO:0000313" key="2">
    <source>
        <dbReference type="EMBL" id="CAF5048951.1"/>
    </source>
</evidence>
<reference evidence="2" key="1">
    <citation type="submission" date="2021-02" db="EMBL/GenBank/DDBJ databases">
        <authorList>
            <person name="Nowell W R."/>
        </authorList>
    </citation>
    <scope>NUCLEOTIDE SEQUENCE</scope>
</reference>
<dbReference type="EMBL" id="CAJOBR010050216">
    <property type="protein sequence ID" value="CAF5048951.1"/>
    <property type="molecule type" value="Genomic_DNA"/>
</dbReference>
<dbReference type="Proteomes" id="UP000663848">
    <property type="component" value="Unassembled WGS sequence"/>
</dbReference>
<comment type="caution">
    <text evidence="2">The sequence shown here is derived from an EMBL/GenBank/DDBJ whole genome shotgun (WGS) entry which is preliminary data.</text>
</comment>
<evidence type="ECO:0000313" key="3">
    <source>
        <dbReference type="Proteomes" id="UP000663848"/>
    </source>
</evidence>
<sequence>DLDDVNKVGEEIIVGVGFSSSTDSLGCFSALMIVEMMNKVKNIVVAAVVDELIHVDSMIDIGVVDQNFVVENDDVMS</sequence>
<keyword evidence="1" id="KW-0812">Transmembrane</keyword>
<organism evidence="2 3">
    <name type="scientific">Rotaria socialis</name>
    <dbReference type="NCBI Taxonomy" id="392032"/>
    <lineage>
        <taxon>Eukaryota</taxon>
        <taxon>Metazoa</taxon>
        <taxon>Spiralia</taxon>
        <taxon>Gnathifera</taxon>
        <taxon>Rotifera</taxon>
        <taxon>Eurotatoria</taxon>
        <taxon>Bdelloidea</taxon>
        <taxon>Philodinida</taxon>
        <taxon>Philodinidae</taxon>
        <taxon>Rotaria</taxon>
    </lineage>
</organism>
<keyword evidence="1" id="KW-1133">Transmembrane helix</keyword>
<gene>
    <name evidence="2" type="ORF">QYT958_LOCUS41921</name>
</gene>
<proteinExistence type="predicted"/>